<dbReference type="Proteomes" id="UP000282613">
    <property type="component" value="Unassembled WGS sequence"/>
</dbReference>
<dbReference type="Pfam" id="PF05071">
    <property type="entry name" value="NDUFA12"/>
    <property type="match status" value="1"/>
</dbReference>
<keyword evidence="5" id="KW-1185">Reference proteome</keyword>
<accession>A0A0R3W7D4</accession>
<evidence type="ECO:0000313" key="4">
    <source>
        <dbReference type="EMBL" id="VDK36257.1"/>
    </source>
</evidence>
<evidence type="ECO:0000313" key="5">
    <source>
        <dbReference type="Proteomes" id="UP000282613"/>
    </source>
</evidence>
<gene>
    <name evidence="4" type="ORF">TASK_LOCUS6181</name>
</gene>
<feature type="coiled-coil region" evidence="2">
    <location>
        <begin position="347"/>
        <end position="535"/>
    </location>
</feature>
<dbReference type="GO" id="GO:0045271">
    <property type="term" value="C:respiratory chain complex I"/>
    <property type="evidence" value="ECO:0007669"/>
    <property type="project" value="InterPro"/>
</dbReference>
<dbReference type="WBParaSite" id="TASK_0000618001-mRNA-1">
    <property type="protein sequence ID" value="TASK_0000618001-mRNA-1"/>
    <property type="gene ID" value="TASK_0000618001"/>
</dbReference>
<dbReference type="OrthoDB" id="542135at2759"/>
<sequence>MAEVQEVVEVNYEEQYRILSEENKKLSIDIASLQLSNRSLVNQNRDEKKKVMDCRLQISDLESRLRTLDSIKTELAESQTQAERLRQSLDANETKLAATERRATEAESLVKVKDSIIEKQRKFSKELEGKVQNLSEEVEGLKSKCGKLEVNLSEALDRADECDRLRENVAAKTALLDKIAESSEGVSESGLAAANQYFKEQEAKFVEQLADMKQAKSELEKSVKELTDERDLLQEKIEKQDADLENLKGKCASLEASVKESKHSDKRAKGDMANNRLIGPSLPPWILEEKKPDPSEIEKLNNADPATLRARVLELEGKVHELNQLLTYREDVILRIYQETQKKSSRLEAAEVERSSLSAQVSILKRELATLREDGGLRGGGRRYDGYPPEIEIEIERLRGKRDREYQRRKRAEAEMDEMEVELNEVKEKMKKVEEELAELANAPKPVIHSGDPADKARIAELQTAVNQLRLDNEAKRSELFDLRSRFDEKSAQLESFSSEIKTKERQVNDLTAELTAKATQLEQVNKELEAVRLRVVRGGVETERWQTDLNSVRTTNRFLAQQTNELRLRLTTTEAQLVEAQKRIVSLLKPKEDAPLCNGISEDDKVLAKDEEIAELKSKVTDIESQLTKAKESVADLDAARSEINELRAKCAALAAELESEKHRANAEIVQNSDDTHRITQLLSDLKKEHQSSTACAERCTELTKQLTELESTLFETRERLNEATSENRRADLEQAAAQAAGAPTSPPAKRVRRTRSSNANASAAASQECVACTELKRQVQALEVDLADANTKISNSVAELNDLRGRLSEAGEEACRLRQEVSSLHEDLAANTSGLKKLRHAAQAYLADNSSVLAEQLRQLLAASRCLLRCLATSCHLVRPFHLPLTYATQRCVQTSSMWLGFWSRLRSSFNALEVEVEGRLVGTDAMGNRYFEVEPDRNSAIPHRASRSKRFFLLPGQRSVEDSWMHLNTELPRLPSEWDAWLRHRRADPPTEEEIEENMKAAQMRAIKGRESEACLCTFPS</sequence>
<dbReference type="PANTHER" id="PTHR43941">
    <property type="entry name" value="STRUCTURAL MAINTENANCE OF CHROMOSOMES PROTEIN 2"/>
    <property type="match status" value="1"/>
</dbReference>
<comment type="similarity">
    <text evidence="1">Belongs to the complex I NDUFA12 subunit family.</text>
</comment>
<dbReference type="Gene3D" id="1.10.287.1490">
    <property type="match status" value="1"/>
</dbReference>
<evidence type="ECO:0000313" key="6">
    <source>
        <dbReference type="WBParaSite" id="TASK_0000618001-mRNA-1"/>
    </source>
</evidence>
<keyword evidence="2" id="KW-0175">Coiled coil</keyword>
<feature type="region of interest" description="Disordered" evidence="3">
    <location>
        <begin position="734"/>
        <end position="762"/>
    </location>
</feature>
<feature type="coiled-coil region" evidence="2">
    <location>
        <begin position="209"/>
        <end position="264"/>
    </location>
</feature>
<protein>
    <submittedName>
        <fullName evidence="6">Centrosomal protein of 135 kDa</fullName>
    </submittedName>
</protein>
<feature type="coiled-coil region" evidence="2">
    <location>
        <begin position="68"/>
        <end position="158"/>
    </location>
</feature>
<evidence type="ECO:0000256" key="1">
    <source>
        <dbReference type="ARBA" id="ARBA00007355"/>
    </source>
</evidence>
<dbReference type="STRING" id="60517.A0A0R3W7D4"/>
<dbReference type="AlphaFoldDB" id="A0A0R3W7D4"/>
<evidence type="ECO:0000256" key="3">
    <source>
        <dbReference type="SAM" id="MobiDB-lite"/>
    </source>
</evidence>
<proteinExistence type="inferred from homology"/>
<dbReference type="InterPro" id="IPR007763">
    <property type="entry name" value="NDUFA12"/>
</dbReference>
<feature type="coiled-coil region" evidence="2">
    <location>
        <begin position="564"/>
        <end position="676"/>
    </location>
</feature>
<reference evidence="4 5" key="2">
    <citation type="submission" date="2018-11" db="EMBL/GenBank/DDBJ databases">
        <authorList>
            <consortium name="Pathogen Informatics"/>
        </authorList>
    </citation>
    <scope>NUCLEOTIDE SEQUENCE [LARGE SCALE GENOMIC DNA]</scope>
</reference>
<dbReference type="EMBL" id="UYRS01018477">
    <property type="protein sequence ID" value="VDK36257.1"/>
    <property type="molecule type" value="Genomic_DNA"/>
</dbReference>
<reference evidence="6" key="1">
    <citation type="submission" date="2017-02" db="UniProtKB">
        <authorList>
            <consortium name="WormBaseParasite"/>
        </authorList>
    </citation>
    <scope>IDENTIFICATION</scope>
</reference>
<name>A0A0R3W7D4_TAEAS</name>
<dbReference type="PANTHER" id="PTHR43941:SF1">
    <property type="entry name" value="STRUCTURAL MAINTENANCE OF CHROMOSOMES PROTEIN 2"/>
    <property type="match status" value="1"/>
</dbReference>
<organism evidence="6">
    <name type="scientific">Taenia asiatica</name>
    <name type="common">Asian tapeworm</name>
    <dbReference type="NCBI Taxonomy" id="60517"/>
    <lineage>
        <taxon>Eukaryota</taxon>
        <taxon>Metazoa</taxon>
        <taxon>Spiralia</taxon>
        <taxon>Lophotrochozoa</taxon>
        <taxon>Platyhelminthes</taxon>
        <taxon>Cestoda</taxon>
        <taxon>Eucestoda</taxon>
        <taxon>Cyclophyllidea</taxon>
        <taxon>Taeniidae</taxon>
        <taxon>Taenia</taxon>
    </lineage>
</organism>
<evidence type="ECO:0000256" key="2">
    <source>
        <dbReference type="SAM" id="Coils"/>
    </source>
</evidence>